<dbReference type="AlphaFoldDB" id="A0A1B8SXN0"/>
<dbReference type="Pfam" id="PF01081">
    <property type="entry name" value="Aldolase"/>
    <property type="match status" value="1"/>
</dbReference>
<dbReference type="Proteomes" id="UP000254208">
    <property type="component" value="Unassembled WGS sequence"/>
</dbReference>
<gene>
    <name evidence="7" type="primary">dgoA</name>
    <name evidence="7" type="ORF">NCTC11801_04154</name>
    <name evidence="6" type="ORF">QDQ51_12070</name>
</gene>
<keyword evidence="4 7" id="KW-0456">Lyase</keyword>
<dbReference type="NCBIfam" id="NF006600">
    <property type="entry name" value="PRK09140.1"/>
    <property type="match status" value="1"/>
</dbReference>
<dbReference type="Gene3D" id="3.20.20.70">
    <property type="entry name" value="Aldolase class I"/>
    <property type="match status" value="1"/>
</dbReference>
<dbReference type="CDD" id="cd00452">
    <property type="entry name" value="KDPG_aldolase"/>
    <property type="match status" value="1"/>
</dbReference>
<reference evidence="6" key="2">
    <citation type="submission" date="2023-04" db="EMBL/GenBank/DDBJ databases">
        <authorList>
            <person name="Li W."/>
        </authorList>
    </citation>
    <scope>NUCLEOTIDE SEQUENCE</scope>
    <source>
        <strain evidence="6">QITACRE101</strain>
    </source>
</reference>
<evidence type="ECO:0000256" key="4">
    <source>
        <dbReference type="ARBA" id="ARBA00023239"/>
    </source>
</evidence>
<dbReference type="EMBL" id="UGTZ01000001">
    <property type="protein sequence ID" value="SUC33146.1"/>
    <property type="molecule type" value="Genomic_DNA"/>
</dbReference>
<dbReference type="InterPro" id="IPR013785">
    <property type="entry name" value="Aldolase_TIM"/>
</dbReference>
<reference evidence="7 8" key="1">
    <citation type="submission" date="2018-06" db="EMBL/GenBank/DDBJ databases">
        <authorList>
            <consortium name="Pathogen Informatics"/>
            <person name="Doyle S."/>
        </authorList>
    </citation>
    <scope>NUCLEOTIDE SEQUENCE [LARGE SCALE GENOMIC DNA]</scope>
    <source>
        <strain evidence="7 8">NCTC11801</strain>
    </source>
</reference>
<sequence length="208" mass="22513">MNSKNEIPLIAILRGIKPDEVLEHIAILADEGFNYIEIPLNSPEWEKSIPLAIENYGDKLKIGAGTVLNKSNVEKLAIMNAKIIVTPNINVSVITTALENKMEIFPGCATATEAFTAIDAGAVNLKIFPTAPFGVNYVKSLMSVIPKNIAIYAVGGITPNNLHEYLSIGCHGAGLGNDLYRIGQTPEKTREKAKAFISAYIAFKNQTN</sequence>
<evidence type="ECO:0000256" key="3">
    <source>
        <dbReference type="ARBA" id="ARBA00011233"/>
    </source>
</evidence>
<dbReference type="EC" id="4.1.2.21" evidence="7"/>
<keyword evidence="5" id="KW-0119">Carbohydrate metabolism</keyword>
<comment type="similarity">
    <text evidence="2">Belongs to the KHG/KDPG aldolase family.</text>
</comment>
<dbReference type="Proteomes" id="UP001162044">
    <property type="component" value="Unassembled WGS sequence"/>
</dbReference>
<comment type="subunit">
    <text evidence="3">Homotrimer.</text>
</comment>
<evidence type="ECO:0000313" key="6">
    <source>
        <dbReference type="EMBL" id="MDH2306148.1"/>
    </source>
</evidence>
<evidence type="ECO:0000256" key="2">
    <source>
        <dbReference type="ARBA" id="ARBA00006906"/>
    </source>
</evidence>
<reference evidence="6" key="3">
    <citation type="submission" date="2023-10" db="EMBL/GenBank/DDBJ databases">
        <title>Analysis of Resistance Genes of Carbapenem-resistant Providencia rettgeri.</title>
        <authorList>
            <person name="Liu M."/>
        </authorList>
    </citation>
    <scope>NUCLEOTIDE SEQUENCE</scope>
    <source>
        <strain evidence="6">QITACRE101</strain>
    </source>
</reference>
<dbReference type="GO" id="GO:0008674">
    <property type="term" value="F:2-dehydro-3-deoxy-6-phosphogalactonate aldolase activity"/>
    <property type="evidence" value="ECO:0007669"/>
    <property type="project" value="UniProtKB-EC"/>
</dbReference>
<dbReference type="SUPFAM" id="SSF51569">
    <property type="entry name" value="Aldolase"/>
    <property type="match status" value="1"/>
</dbReference>
<evidence type="ECO:0000313" key="8">
    <source>
        <dbReference type="Proteomes" id="UP000254208"/>
    </source>
</evidence>
<dbReference type="GeneID" id="93674737"/>
<name>A0A1B8SXN0_PRORE</name>
<dbReference type="RefSeq" id="WP_115168032.1">
    <property type="nucleotide sequence ID" value="NZ_ABEXOA020000052.1"/>
</dbReference>
<organism evidence="7 8">
    <name type="scientific">Providencia rettgeri</name>
    <dbReference type="NCBI Taxonomy" id="587"/>
    <lineage>
        <taxon>Bacteria</taxon>
        <taxon>Pseudomonadati</taxon>
        <taxon>Pseudomonadota</taxon>
        <taxon>Gammaproteobacteria</taxon>
        <taxon>Enterobacterales</taxon>
        <taxon>Morganellaceae</taxon>
        <taxon>Providencia</taxon>
    </lineage>
</organism>
<dbReference type="PANTHER" id="PTHR30246:SF1">
    <property type="entry name" value="2-DEHYDRO-3-DEOXY-6-PHOSPHOGALACTONATE ALDOLASE-RELATED"/>
    <property type="match status" value="1"/>
</dbReference>
<dbReference type="EMBL" id="JARVQW010000005">
    <property type="protein sequence ID" value="MDH2306148.1"/>
    <property type="molecule type" value="Genomic_DNA"/>
</dbReference>
<evidence type="ECO:0000256" key="5">
    <source>
        <dbReference type="ARBA" id="ARBA00023277"/>
    </source>
</evidence>
<evidence type="ECO:0000256" key="1">
    <source>
        <dbReference type="ARBA" id="ARBA00004761"/>
    </source>
</evidence>
<proteinExistence type="inferred from homology"/>
<evidence type="ECO:0000313" key="7">
    <source>
        <dbReference type="EMBL" id="SUC33146.1"/>
    </source>
</evidence>
<dbReference type="PANTHER" id="PTHR30246">
    <property type="entry name" value="2-KETO-3-DEOXY-6-PHOSPHOGLUCONATE ALDOLASE"/>
    <property type="match status" value="1"/>
</dbReference>
<accession>A0A1B8SXN0</accession>
<comment type="pathway">
    <text evidence="1">Carbohydrate acid metabolism.</text>
</comment>
<dbReference type="OrthoDB" id="8590323at2"/>
<dbReference type="InterPro" id="IPR000887">
    <property type="entry name" value="Aldlse_KDPG_KHG"/>
</dbReference>
<protein>
    <submittedName>
        <fullName evidence="7">2-dehydro-3-deoxy-6-phosphogalactonate aldolase</fullName>
        <ecNumber evidence="7">4.1.2.21</ecNumber>
    </submittedName>
</protein>